<dbReference type="RefSeq" id="WP_133875202.1">
    <property type="nucleotide sequence ID" value="NZ_BOMD01000015.1"/>
</dbReference>
<dbReference type="EMBL" id="SNWR01000001">
    <property type="protein sequence ID" value="TDO41136.1"/>
    <property type="molecule type" value="Genomic_DNA"/>
</dbReference>
<evidence type="ECO:0000313" key="1">
    <source>
        <dbReference type="EMBL" id="TDO41136.1"/>
    </source>
</evidence>
<protein>
    <submittedName>
        <fullName evidence="1">Uncharacterized protein</fullName>
    </submittedName>
</protein>
<dbReference type="OrthoDB" id="3298107at2"/>
<sequence length="107" mass="11912">MNNVLEQSETGREIARRNRHRGFVEGLSQGLVQAFAQSFAEAFARNSVATFEESFVQGRIDGMRTLLRVKYGVIDDLDDLAKRLSDADYDGNFARIIAGATLAELRS</sequence>
<comment type="caution">
    <text evidence="1">The sequence shown here is derived from an EMBL/GenBank/DDBJ whole genome shotgun (WGS) entry which is preliminary data.</text>
</comment>
<proteinExistence type="predicted"/>
<evidence type="ECO:0000313" key="2">
    <source>
        <dbReference type="Proteomes" id="UP000294901"/>
    </source>
</evidence>
<dbReference type="AlphaFoldDB" id="A0A4R6K0N3"/>
<dbReference type="Proteomes" id="UP000294901">
    <property type="component" value="Unassembled WGS sequence"/>
</dbReference>
<reference evidence="1 2" key="1">
    <citation type="submission" date="2019-03" db="EMBL/GenBank/DDBJ databases">
        <title>Sequencing the genomes of 1000 actinobacteria strains.</title>
        <authorList>
            <person name="Klenk H.-P."/>
        </authorList>
    </citation>
    <scope>NUCLEOTIDE SEQUENCE [LARGE SCALE GENOMIC DNA]</scope>
    <source>
        <strain evidence="1 2">DSM 43805</strain>
    </source>
</reference>
<gene>
    <name evidence="1" type="ORF">C8E87_4865</name>
</gene>
<accession>A0A4R6K0N3</accession>
<organism evidence="1 2">
    <name type="scientific">Paractinoplanes brasiliensis</name>
    <dbReference type="NCBI Taxonomy" id="52695"/>
    <lineage>
        <taxon>Bacteria</taxon>
        <taxon>Bacillati</taxon>
        <taxon>Actinomycetota</taxon>
        <taxon>Actinomycetes</taxon>
        <taxon>Micromonosporales</taxon>
        <taxon>Micromonosporaceae</taxon>
        <taxon>Paractinoplanes</taxon>
    </lineage>
</organism>
<name>A0A4R6K0N3_9ACTN</name>
<keyword evidence="2" id="KW-1185">Reference proteome</keyword>